<reference evidence="2 3" key="1">
    <citation type="submission" date="2019-07" db="EMBL/GenBank/DDBJ databases">
        <authorList>
            <person name="Friedrich A."/>
            <person name="Schacherer J."/>
        </authorList>
    </citation>
    <scope>NUCLEOTIDE SEQUENCE [LARGE SCALE GENOMIC DNA]</scope>
</reference>
<dbReference type="PANTHER" id="PTHR13016">
    <property type="entry name" value="AMMECR1 HOMOLOG"/>
    <property type="match status" value="1"/>
</dbReference>
<dbReference type="InterPro" id="IPR002733">
    <property type="entry name" value="AMMECR1_domain"/>
</dbReference>
<organism evidence="2 3">
    <name type="scientific">Dekkera bruxellensis</name>
    <name type="common">Brettanomyces custersii</name>
    <dbReference type="NCBI Taxonomy" id="5007"/>
    <lineage>
        <taxon>Eukaryota</taxon>
        <taxon>Fungi</taxon>
        <taxon>Dikarya</taxon>
        <taxon>Ascomycota</taxon>
        <taxon>Saccharomycotina</taxon>
        <taxon>Pichiomycetes</taxon>
        <taxon>Pichiales</taxon>
        <taxon>Pichiaceae</taxon>
        <taxon>Brettanomyces</taxon>
    </lineage>
</organism>
<dbReference type="InterPro" id="IPR036071">
    <property type="entry name" value="AMMECR1_dom_sf"/>
</dbReference>
<dbReference type="NCBIfam" id="TIGR00296">
    <property type="entry name" value="TIGR00296 family protein"/>
    <property type="match status" value="1"/>
</dbReference>
<dbReference type="PANTHER" id="PTHR13016:SF0">
    <property type="entry name" value="AMME SYNDROME CANDIDATE GENE 1 PROTEIN"/>
    <property type="match status" value="1"/>
</dbReference>
<evidence type="ECO:0000259" key="1">
    <source>
        <dbReference type="PROSITE" id="PS51112"/>
    </source>
</evidence>
<dbReference type="InterPro" id="IPR027485">
    <property type="entry name" value="AMMECR1_N"/>
</dbReference>
<sequence>MPTSVKTYVAFAFDTLYTSLTKDAPISLYKLRQVVEGTKEKPKIEHFPLFVTWNILHYGRRELRGCIGNFSNLKLPDGVKQYAVIAAMEDPRFDPIRVDELSKLSCSVTLLKNFEKVKDIYDWEIGKHGIRILINGRSTATFLPDVASEQNWTKQQTLQALVEKAGFYENYQDLDIQLTRYQGIKDTLTYKDYISIREKAQKLEVEESN</sequence>
<dbReference type="AlphaFoldDB" id="A0A7D9GXT7"/>
<dbReference type="InterPro" id="IPR023473">
    <property type="entry name" value="AMMECR1"/>
</dbReference>
<dbReference type="Gene3D" id="3.30.700.20">
    <property type="entry name" value="Hypothetical protein ph0010, domain 1"/>
    <property type="match status" value="1"/>
</dbReference>
<dbReference type="EMBL" id="CABFWN010000001">
    <property type="protein sequence ID" value="VUG16520.1"/>
    <property type="molecule type" value="Genomic_DNA"/>
</dbReference>
<gene>
    <name evidence="2" type="ORF">DEBR0S1_18844G</name>
</gene>
<evidence type="ECO:0000313" key="2">
    <source>
        <dbReference type="EMBL" id="VUG16520.1"/>
    </source>
</evidence>
<dbReference type="Gene3D" id="3.30.1490.150">
    <property type="entry name" value="Hypothetical protein ph0010, domain 2"/>
    <property type="match status" value="1"/>
</dbReference>
<dbReference type="Pfam" id="PF01871">
    <property type="entry name" value="AMMECR1"/>
    <property type="match status" value="1"/>
</dbReference>
<protein>
    <submittedName>
        <fullName evidence="2">DEBR0S1_18844g1_1</fullName>
    </submittedName>
</protein>
<accession>A0A7D9GXT7</accession>
<dbReference type="PROSITE" id="PS51112">
    <property type="entry name" value="AMMECR1"/>
    <property type="match status" value="1"/>
</dbReference>
<keyword evidence="3" id="KW-1185">Reference proteome</keyword>
<evidence type="ECO:0000313" key="3">
    <source>
        <dbReference type="Proteomes" id="UP000478008"/>
    </source>
</evidence>
<proteinExistence type="predicted"/>
<feature type="domain" description="AMMECR1" evidence="1">
    <location>
        <begin position="3"/>
        <end position="197"/>
    </location>
</feature>
<dbReference type="SUPFAM" id="SSF143447">
    <property type="entry name" value="AMMECR1-like"/>
    <property type="match status" value="1"/>
</dbReference>
<name>A0A7D9GXT7_DEKBR</name>
<dbReference type="Proteomes" id="UP000478008">
    <property type="component" value="Unassembled WGS sequence"/>
</dbReference>